<dbReference type="PANTHER" id="PTHR48111:SF67">
    <property type="entry name" value="TRANSCRIPTIONAL REGULATORY PROTEIN TCTD"/>
    <property type="match status" value="1"/>
</dbReference>
<keyword evidence="1" id="KW-0805">Transcription regulation</keyword>
<keyword evidence="3" id="KW-0804">Transcription</keyword>
<dbReference type="GO" id="GO:0032993">
    <property type="term" value="C:protein-DNA complex"/>
    <property type="evidence" value="ECO:0007669"/>
    <property type="project" value="TreeGrafter"/>
</dbReference>
<dbReference type="GO" id="GO:0000976">
    <property type="term" value="F:transcription cis-regulatory region binding"/>
    <property type="evidence" value="ECO:0007669"/>
    <property type="project" value="TreeGrafter"/>
</dbReference>
<keyword evidence="4" id="KW-0597">Phosphoprotein</keyword>
<reference evidence="7 8" key="1">
    <citation type="submission" date="2016-10" db="EMBL/GenBank/DDBJ databases">
        <authorList>
            <person name="de Groot N.N."/>
        </authorList>
    </citation>
    <scope>NUCLEOTIDE SEQUENCE [LARGE SCALE GENOMIC DNA]</scope>
    <source>
        <strain evidence="7 8">DSM 26130</strain>
    </source>
</reference>
<dbReference type="STRING" id="662367.SAMN05216167_12383"/>
<evidence type="ECO:0000256" key="1">
    <source>
        <dbReference type="ARBA" id="ARBA00023015"/>
    </source>
</evidence>
<evidence type="ECO:0000259" key="5">
    <source>
        <dbReference type="PROSITE" id="PS01124"/>
    </source>
</evidence>
<feature type="modified residue" description="4-aspartylphosphate" evidence="4">
    <location>
        <position position="52"/>
    </location>
</feature>
<dbReference type="GO" id="GO:0005829">
    <property type="term" value="C:cytosol"/>
    <property type="evidence" value="ECO:0007669"/>
    <property type="project" value="TreeGrafter"/>
</dbReference>
<dbReference type="InterPro" id="IPR011006">
    <property type="entry name" value="CheY-like_superfamily"/>
</dbReference>
<keyword evidence="2" id="KW-0238">DNA-binding</keyword>
<dbReference type="InterPro" id="IPR018060">
    <property type="entry name" value="HTH_AraC"/>
</dbReference>
<dbReference type="Pfam" id="PF00072">
    <property type="entry name" value="Response_reg"/>
    <property type="match status" value="1"/>
</dbReference>
<dbReference type="GO" id="GO:0000156">
    <property type="term" value="F:phosphorelay response regulator activity"/>
    <property type="evidence" value="ECO:0007669"/>
    <property type="project" value="TreeGrafter"/>
</dbReference>
<dbReference type="PANTHER" id="PTHR48111">
    <property type="entry name" value="REGULATOR OF RPOS"/>
    <property type="match status" value="1"/>
</dbReference>
<evidence type="ECO:0000256" key="2">
    <source>
        <dbReference type="ARBA" id="ARBA00023125"/>
    </source>
</evidence>
<dbReference type="InterPro" id="IPR020449">
    <property type="entry name" value="Tscrpt_reg_AraC-type_HTH"/>
</dbReference>
<sequence length="255" mass="29058">MPNVLLIEDYPVLRDNLKEQLELAHYQVRAVEHGAQALALLPLFRPDLIICDILMPEMDGLAFLRALQQNTLYRSIPLIFLTAKESPAERLEGLSLGAVDYVCKPFSSAELLLKITNLIHQQTELIRYQLQRKIAQETPDIQFIRQVSEHLEHAYSQASFGLDQLAEAMHRSPSALQRQLKHYCQRSFSQVLKDYRLLKAASYLVDTDRPLQVVAVRCGFSSLSAFSHCFKEAYGLSPLRYRQANWLPTTGSTKA</sequence>
<dbReference type="Proteomes" id="UP000198598">
    <property type="component" value="Unassembled WGS sequence"/>
</dbReference>
<accession>A0A1I2EYL2</accession>
<dbReference type="SMART" id="SM00342">
    <property type="entry name" value="HTH_ARAC"/>
    <property type="match status" value="1"/>
</dbReference>
<gene>
    <name evidence="7" type="ORF">SAMN05216167_12383</name>
</gene>
<dbReference type="EMBL" id="FOLQ01000023">
    <property type="protein sequence ID" value="SFE97330.1"/>
    <property type="molecule type" value="Genomic_DNA"/>
</dbReference>
<dbReference type="OrthoDB" id="9809670at2"/>
<dbReference type="PROSITE" id="PS00041">
    <property type="entry name" value="HTH_ARAC_FAMILY_1"/>
    <property type="match status" value="1"/>
</dbReference>
<dbReference type="CDD" id="cd17574">
    <property type="entry name" value="REC_OmpR"/>
    <property type="match status" value="1"/>
</dbReference>
<dbReference type="PRINTS" id="PR00032">
    <property type="entry name" value="HTHARAC"/>
</dbReference>
<dbReference type="PROSITE" id="PS50110">
    <property type="entry name" value="RESPONSE_REGULATORY"/>
    <property type="match status" value="1"/>
</dbReference>
<protein>
    <submittedName>
        <fullName evidence="7">Helix-turn-helix domain-containing protein</fullName>
    </submittedName>
</protein>
<evidence type="ECO:0000256" key="4">
    <source>
        <dbReference type="PROSITE-ProRule" id="PRU00169"/>
    </source>
</evidence>
<keyword evidence="8" id="KW-1185">Reference proteome</keyword>
<dbReference type="PROSITE" id="PS01124">
    <property type="entry name" value="HTH_ARAC_FAMILY_2"/>
    <property type="match status" value="1"/>
</dbReference>
<evidence type="ECO:0000313" key="7">
    <source>
        <dbReference type="EMBL" id="SFE97330.1"/>
    </source>
</evidence>
<dbReference type="Gene3D" id="1.10.10.60">
    <property type="entry name" value="Homeodomain-like"/>
    <property type="match status" value="1"/>
</dbReference>
<dbReference type="InterPro" id="IPR009057">
    <property type="entry name" value="Homeodomain-like_sf"/>
</dbReference>
<proteinExistence type="predicted"/>
<dbReference type="Gene3D" id="3.40.50.2300">
    <property type="match status" value="1"/>
</dbReference>
<feature type="domain" description="Response regulatory" evidence="6">
    <location>
        <begin position="3"/>
        <end position="119"/>
    </location>
</feature>
<dbReference type="SUPFAM" id="SSF46689">
    <property type="entry name" value="Homeodomain-like"/>
    <property type="match status" value="1"/>
</dbReference>
<dbReference type="GO" id="GO:0003700">
    <property type="term" value="F:DNA-binding transcription factor activity"/>
    <property type="evidence" value="ECO:0007669"/>
    <property type="project" value="InterPro"/>
</dbReference>
<dbReference type="Pfam" id="PF12833">
    <property type="entry name" value="HTH_18"/>
    <property type="match status" value="1"/>
</dbReference>
<name>A0A1I2EYL2_9BACT</name>
<dbReference type="InterPro" id="IPR001789">
    <property type="entry name" value="Sig_transdc_resp-reg_receiver"/>
</dbReference>
<evidence type="ECO:0000313" key="8">
    <source>
        <dbReference type="Proteomes" id="UP000198598"/>
    </source>
</evidence>
<evidence type="ECO:0000256" key="3">
    <source>
        <dbReference type="ARBA" id="ARBA00023163"/>
    </source>
</evidence>
<organism evidence="7 8">
    <name type="scientific">Spirosoma endophyticum</name>
    <dbReference type="NCBI Taxonomy" id="662367"/>
    <lineage>
        <taxon>Bacteria</taxon>
        <taxon>Pseudomonadati</taxon>
        <taxon>Bacteroidota</taxon>
        <taxon>Cytophagia</taxon>
        <taxon>Cytophagales</taxon>
        <taxon>Cytophagaceae</taxon>
        <taxon>Spirosoma</taxon>
    </lineage>
</organism>
<dbReference type="InterPro" id="IPR039420">
    <property type="entry name" value="WalR-like"/>
</dbReference>
<feature type="domain" description="HTH araC/xylS-type" evidence="5">
    <location>
        <begin position="145"/>
        <end position="244"/>
    </location>
</feature>
<dbReference type="RefSeq" id="WP_093833497.1">
    <property type="nucleotide sequence ID" value="NZ_FOLQ01000023.1"/>
</dbReference>
<dbReference type="SMART" id="SM00448">
    <property type="entry name" value="REC"/>
    <property type="match status" value="1"/>
</dbReference>
<dbReference type="SUPFAM" id="SSF52172">
    <property type="entry name" value="CheY-like"/>
    <property type="match status" value="1"/>
</dbReference>
<dbReference type="InterPro" id="IPR018062">
    <property type="entry name" value="HTH_AraC-typ_CS"/>
</dbReference>
<dbReference type="AlphaFoldDB" id="A0A1I2EYL2"/>
<evidence type="ECO:0000259" key="6">
    <source>
        <dbReference type="PROSITE" id="PS50110"/>
    </source>
</evidence>